<reference evidence="1 2" key="1">
    <citation type="journal article" date="2020" name="Cell">
        <title>Large-Scale Comparative Analyses of Tick Genomes Elucidate Their Genetic Diversity and Vector Capacities.</title>
        <authorList>
            <consortium name="Tick Genome and Microbiome Consortium (TIGMIC)"/>
            <person name="Jia N."/>
            <person name="Wang J."/>
            <person name="Shi W."/>
            <person name="Du L."/>
            <person name="Sun Y."/>
            <person name="Zhan W."/>
            <person name="Jiang J.F."/>
            <person name="Wang Q."/>
            <person name="Zhang B."/>
            <person name="Ji P."/>
            <person name="Bell-Sakyi L."/>
            <person name="Cui X.M."/>
            <person name="Yuan T.T."/>
            <person name="Jiang B.G."/>
            <person name="Yang W.F."/>
            <person name="Lam T.T."/>
            <person name="Chang Q.C."/>
            <person name="Ding S.J."/>
            <person name="Wang X.J."/>
            <person name="Zhu J.G."/>
            <person name="Ruan X.D."/>
            <person name="Zhao L."/>
            <person name="Wei J.T."/>
            <person name="Ye R.Z."/>
            <person name="Que T.C."/>
            <person name="Du C.H."/>
            <person name="Zhou Y.H."/>
            <person name="Cheng J.X."/>
            <person name="Dai P.F."/>
            <person name="Guo W.B."/>
            <person name="Han X.H."/>
            <person name="Huang E.J."/>
            <person name="Li L.F."/>
            <person name="Wei W."/>
            <person name="Gao Y.C."/>
            <person name="Liu J.Z."/>
            <person name="Shao H.Z."/>
            <person name="Wang X."/>
            <person name="Wang C.C."/>
            <person name="Yang T.C."/>
            <person name="Huo Q.B."/>
            <person name="Li W."/>
            <person name="Chen H.Y."/>
            <person name="Chen S.E."/>
            <person name="Zhou L.G."/>
            <person name="Ni X.B."/>
            <person name="Tian J.H."/>
            <person name="Sheng Y."/>
            <person name="Liu T."/>
            <person name="Pan Y.S."/>
            <person name="Xia L.Y."/>
            <person name="Li J."/>
            <person name="Zhao F."/>
            <person name="Cao W.C."/>
        </authorList>
    </citation>
    <scope>NUCLEOTIDE SEQUENCE [LARGE SCALE GENOMIC DNA]</scope>
    <source>
        <strain evidence="1">Iper-2018</strain>
    </source>
</reference>
<gene>
    <name evidence="1" type="ORF">HPB47_015933</name>
</gene>
<accession>A0AC60QS48</accession>
<keyword evidence="2" id="KW-1185">Reference proteome</keyword>
<proteinExistence type="predicted"/>
<evidence type="ECO:0000313" key="1">
    <source>
        <dbReference type="EMBL" id="KAG0441471.1"/>
    </source>
</evidence>
<protein>
    <submittedName>
        <fullName evidence="1">Uncharacterized protein</fullName>
    </submittedName>
</protein>
<organism evidence="1 2">
    <name type="scientific">Ixodes persulcatus</name>
    <name type="common">Taiga tick</name>
    <dbReference type="NCBI Taxonomy" id="34615"/>
    <lineage>
        <taxon>Eukaryota</taxon>
        <taxon>Metazoa</taxon>
        <taxon>Ecdysozoa</taxon>
        <taxon>Arthropoda</taxon>
        <taxon>Chelicerata</taxon>
        <taxon>Arachnida</taxon>
        <taxon>Acari</taxon>
        <taxon>Parasitiformes</taxon>
        <taxon>Ixodida</taxon>
        <taxon>Ixodoidea</taxon>
        <taxon>Ixodidae</taxon>
        <taxon>Ixodinae</taxon>
        <taxon>Ixodes</taxon>
    </lineage>
</organism>
<name>A0AC60QS48_IXOPE</name>
<sequence length="346" mass="37263">MYQHSDEQPGSLPIQNVTTVGPPPGAAAFNEASERTINLQGFTIQDVQRTACRRSPWLAGLLARTAAEPQDSCGGSEKQSSSSCTIKPPGLSQPQRSVKTVSSSSSIYHVIIIIIRRGNAGLHAVLAVRNQVKNRFKHHLDAVILPGFSVVRLDPASCGQRNRLRPGFNALKINVPGPVQAAEKLNINVTGFVPASARSPSAQSAPSRDQGTRTRDNQPPPDIAARTPSPTIKGRTFKGTSDPSYDPRDRPSDFRCGKTSNALEDLTNSSGTEASQLLTLDCRFTDGNIVGFVERIHQTFVWGGVPLVMQVETGSPVRVVSQDVYEFQEIVAEAQEDCSSADMFSG</sequence>
<dbReference type="Proteomes" id="UP000805193">
    <property type="component" value="Unassembled WGS sequence"/>
</dbReference>
<comment type="caution">
    <text evidence="1">The sequence shown here is derived from an EMBL/GenBank/DDBJ whole genome shotgun (WGS) entry which is preliminary data.</text>
</comment>
<evidence type="ECO:0000313" key="2">
    <source>
        <dbReference type="Proteomes" id="UP000805193"/>
    </source>
</evidence>
<dbReference type="EMBL" id="JABSTQ010004649">
    <property type="protein sequence ID" value="KAG0441471.1"/>
    <property type="molecule type" value="Genomic_DNA"/>
</dbReference>